<dbReference type="AlphaFoldDB" id="A0A1M5M666"/>
<dbReference type="Pfam" id="PF05988">
    <property type="entry name" value="DUF899"/>
    <property type="match status" value="1"/>
</dbReference>
<dbReference type="RefSeq" id="WP_073068754.1">
    <property type="nucleotide sequence ID" value="NZ_FQUS01000052.1"/>
</dbReference>
<keyword evidence="4" id="KW-1185">Reference proteome</keyword>
<feature type="region of interest" description="Disordered" evidence="2">
    <location>
        <begin position="229"/>
        <end position="258"/>
    </location>
</feature>
<dbReference type="OrthoDB" id="574359at2"/>
<keyword evidence="1" id="KW-0175">Coiled coil</keyword>
<sequence>MSDNKYSFPEIVSREEWTAERKELLKEEKEFTRQRDRLSAKRRKLPMVKIEKEYEFEGPDGKVSLLDLFEDRMQLIVYHFMFDPDWEEGCPSCSAWADQIARGHLNHLHARSTTLALVSRAPLAKISVFKKRMRWEIPWYSSYGSDFNYDFHVTQNESVKPVMYNYRDKATLEHLGQHYHIEGEQPGISCFLRIGDTVYHTYSTYGRGGEQVGGAHYFLDMTALGRQEDWEEPEGRATGLGAPAGSDKILYPDEYDGH</sequence>
<reference evidence="3 4" key="1">
    <citation type="submission" date="2016-11" db="EMBL/GenBank/DDBJ databases">
        <authorList>
            <person name="Jaros S."/>
            <person name="Januszkiewicz K."/>
            <person name="Wedrychowicz H."/>
        </authorList>
    </citation>
    <scope>NUCLEOTIDE SEQUENCE [LARGE SCALE GENOMIC DNA]</scope>
    <source>
        <strain evidence="3 4">DSM 21986</strain>
    </source>
</reference>
<dbReference type="STRING" id="1194090.SAMN05443144_1521"/>
<proteinExistence type="predicted"/>
<name>A0A1M5M666_9BACT</name>
<gene>
    <name evidence="3" type="ORF">SAMN05443144_1521</name>
</gene>
<protein>
    <submittedName>
        <fullName evidence="3">Predicted dithiol-disulfide oxidoreductase, DUF899 family</fullName>
    </submittedName>
</protein>
<evidence type="ECO:0000313" key="3">
    <source>
        <dbReference type="EMBL" id="SHG72735.1"/>
    </source>
</evidence>
<evidence type="ECO:0000256" key="2">
    <source>
        <dbReference type="SAM" id="MobiDB-lite"/>
    </source>
</evidence>
<dbReference type="InterPro" id="IPR010296">
    <property type="entry name" value="DUF899_thioredox"/>
</dbReference>
<evidence type="ECO:0000256" key="1">
    <source>
        <dbReference type="SAM" id="Coils"/>
    </source>
</evidence>
<accession>A0A1M5M666</accession>
<feature type="coiled-coil region" evidence="1">
    <location>
        <begin position="14"/>
        <end position="41"/>
    </location>
</feature>
<evidence type="ECO:0000313" key="4">
    <source>
        <dbReference type="Proteomes" id="UP000184041"/>
    </source>
</evidence>
<organism evidence="3 4">
    <name type="scientific">Fodinibius roseus</name>
    <dbReference type="NCBI Taxonomy" id="1194090"/>
    <lineage>
        <taxon>Bacteria</taxon>
        <taxon>Pseudomonadati</taxon>
        <taxon>Balneolota</taxon>
        <taxon>Balneolia</taxon>
        <taxon>Balneolales</taxon>
        <taxon>Balneolaceae</taxon>
        <taxon>Fodinibius</taxon>
    </lineage>
</organism>
<dbReference type="Proteomes" id="UP000184041">
    <property type="component" value="Unassembled WGS sequence"/>
</dbReference>
<dbReference type="EMBL" id="FQUS01000052">
    <property type="protein sequence ID" value="SHG72735.1"/>
    <property type="molecule type" value="Genomic_DNA"/>
</dbReference>